<evidence type="ECO:0000256" key="5">
    <source>
        <dbReference type="PROSITE-ProRule" id="PRU10141"/>
    </source>
</evidence>
<reference evidence="11" key="1">
    <citation type="journal article" date="2010" name="Nature">
        <title>The Amphimedon queenslandica genome and the evolution of animal complexity.</title>
        <authorList>
            <person name="Srivastava M."/>
            <person name="Simakov O."/>
            <person name="Chapman J."/>
            <person name="Fahey B."/>
            <person name="Gauthier M.E."/>
            <person name="Mitros T."/>
            <person name="Richards G.S."/>
            <person name="Conaco C."/>
            <person name="Dacre M."/>
            <person name="Hellsten U."/>
            <person name="Larroux C."/>
            <person name="Putnam N.H."/>
            <person name="Stanke M."/>
            <person name="Adamska M."/>
            <person name="Darling A."/>
            <person name="Degnan S.M."/>
            <person name="Oakley T.H."/>
            <person name="Plachetzki D.C."/>
            <person name="Zhai Y."/>
            <person name="Adamski M."/>
            <person name="Calcino A."/>
            <person name="Cummins S.F."/>
            <person name="Goodstein D.M."/>
            <person name="Harris C."/>
            <person name="Jackson D.J."/>
            <person name="Leys S.P."/>
            <person name="Shu S."/>
            <person name="Woodcroft B.J."/>
            <person name="Vervoort M."/>
            <person name="Kosik K.S."/>
            <person name="Manning G."/>
            <person name="Degnan B.M."/>
            <person name="Rokhsar D.S."/>
        </authorList>
    </citation>
    <scope>NUCLEOTIDE SEQUENCE [LARGE SCALE GENOMIC DNA]</scope>
</reference>
<evidence type="ECO:0000259" key="9">
    <source>
        <dbReference type="PROSITE" id="PS50017"/>
    </source>
</evidence>
<name>A0AAN0J807_AMPQE</name>
<dbReference type="InterPro" id="IPR011009">
    <property type="entry name" value="Kinase-like_dom_sf"/>
</dbReference>
<dbReference type="InterPro" id="IPR011029">
    <property type="entry name" value="DEATH-like_dom_sf"/>
</dbReference>
<dbReference type="InterPro" id="IPR017441">
    <property type="entry name" value="Protein_kinase_ATP_BS"/>
</dbReference>
<evidence type="ECO:0000256" key="1">
    <source>
        <dbReference type="ARBA" id="ARBA00022679"/>
    </source>
</evidence>
<dbReference type="CDD" id="cd01670">
    <property type="entry name" value="Death"/>
    <property type="match status" value="1"/>
</dbReference>
<dbReference type="PANTHER" id="PTHR44329:SF288">
    <property type="entry name" value="MITOGEN-ACTIVATED PROTEIN KINASE KINASE KINASE 20"/>
    <property type="match status" value="1"/>
</dbReference>
<dbReference type="PROSITE" id="PS00107">
    <property type="entry name" value="PROTEIN_KINASE_ATP"/>
    <property type="match status" value="1"/>
</dbReference>
<feature type="binding site" evidence="5">
    <location>
        <position position="75"/>
    </location>
    <ligand>
        <name>ATP</name>
        <dbReference type="ChEBI" id="CHEBI:30616"/>
    </ligand>
</feature>
<dbReference type="PANTHER" id="PTHR44329">
    <property type="entry name" value="SERINE/THREONINE-PROTEIN KINASE TNNI3K-RELATED"/>
    <property type="match status" value="1"/>
</dbReference>
<evidence type="ECO:0000256" key="4">
    <source>
        <dbReference type="ARBA" id="ARBA00022840"/>
    </source>
</evidence>
<dbReference type="Gene3D" id="1.10.510.10">
    <property type="entry name" value="Transferase(Phosphotransferase) domain 1"/>
    <property type="match status" value="1"/>
</dbReference>
<evidence type="ECO:0000256" key="2">
    <source>
        <dbReference type="ARBA" id="ARBA00022741"/>
    </source>
</evidence>
<dbReference type="AlphaFoldDB" id="A0AAN0J807"/>
<dbReference type="GO" id="GO:0007165">
    <property type="term" value="P:signal transduction"/>
    <property type="evidence" value="ECO:0007669"/>
    <property type="project" value="InterPro"/>
</dbReference>
<dbReference type="PROSITE" id="PS50003">
    <property type="entry name" value="PH_DOMAIN"/>
    <property type="match status" value="1"/>
</dbReference>
<dbReference type="KEGG" id="aqu:109582527"/>
<keyword evidence="11" id="KW-1185">Reference proteome</keyword>
<dbReference type="Gene3D" id="1.10.533.10">
    <property type="entry name" value="Death Domain, Fas"/>
    <property type="match status" value="1"/>
</dbReference>
<dbReference type="GO" id="GO:0005524">
    <property type="term" value="F:ATP binding"/>
    <property type="evidence" value="ECO:0007669"/>
    <property type="project" value="UniProtKB-UniRule"/>
</dbReference>
<reference evidence="10" key="2">
    <citation type="submission" date="2024-06" db="UniProtKB">
        <authorList>
            <consortium name="EnsemblMetazoa"/>
        </authorList>
    </citation>
    <scope>IDENTIFICATION</scope>
</reference>
<sequence length="778" mass="88008">MGIEFPIRSNLPLLSLQCALLNLMMAEPIDAFQQLKEKVQHLLLDRVEETTKELGRGSYGAVIELKVDGKKCAGKKLHNCLVASEPCPENDYQLGKFGDEIILQSQVDHPNIVKLLGVHYSSGSQLPMLVMEFLPHTLVKLLGKDQDIRDDHDLDPYSVLLDVAIGLSYLHSQQPPIIHRDLTASNVLLTEDYNTAKISDLGVSLVSKERHKRLTQTPGNFHIMPPEAFLHNPVYNEKLDIFSFGCLILHMLTGQLPALPVDQSPSVKAFASQWERRVHGVVEKVLEDSPVGLVSLAKQCLSDDPPKRPNIIEVFEILKASNEKVLEPNLYRRNSHILSKNTYEKEYVSVTKRSTKLMYLHFKTKKNGQLKLTYDMKTCVGVRHRKNLDRAKRKWPHDADPKCCFKVTDQDKAHNLYLIADNEYVAQEWVKELKRYVNMNNIDKRKGEFSVDDLQELYDTLAAEEGSLPWDKLGASLGLVDSTIKQIERCCLTEENCLKECLSHWLKWSDLVDDKGGPTCENLKEALKLVGKEEIANRIDGKFSQTRDTESSAQDVKMNESIGRSTKKRFGRDRQYTMHASVPDEAYYLSHNKRSFSSLVVIANETPATIIYHTCFIARGHEGCYVGFDNSVPPGITTSYCFEKCTSPSEGLGCAAMIFFSATTCEPEPVQCFFVVAFRNYTIKLRKPNKTALMILSSSKSINELFDLLHYDRIIDNEKENPSNLPGCYIGDKYPTTFMSTGRGDKKALTFSSIEFHMTMDSDNDQSFSTVTVSHPKN</sequence>
<feature type="signal peptide" evidence="6">
    <location>
        <begin position="1"/>
        <end position="26"/>
    </location>
</feature>
<keyword evidence="3" id="KW-0418">Kinase</keyword>
<dbReference type="InterPro" id="IPR011993">
    <property type="entry name" value="PH-like_dom_sf"/>
</dbReference>
<keyword evidence="2 5" id="KW-0547">Nucleotide-binding</keyword>
<evidence type="ECO:0000313" key="10">
    <source>
        <dbReference type="EnsemblMetazoa" id="XP_019852828.1"/>
    </source>
</evidence>
<dbReference type="SUPFAM" id="SSF56112">
    <property type="entry name" value="Protein kinase-like (PK-like)"/>
    <property type="match status" value="1"/>
</dbReference>
<dbReference type="Proteomes" id="UP000007879">
    <property type="component" value="Unassembled WGS sequence"/>
</dbReference>
<dbReference type="GeneID" id="109582527"/>
<dbReference type="RefSeq" id="XP_019852828.1">
    <property type="nucleotide sequence ID" value="XM_019997269.1"/>
</dbReference>
<keyword evidence="4 5" id="KW-0067">ATP-binding</keyword>
<accession>A0AAN0J807</accession>
<dbReference type="GO" id="GO:0004674">
    <property type="term" value="F:protein serine/threonine kinase activity"/>
    <property type="evidence" value="ECO:0007669"/>
    <property type="project" value="TreeGrafter"/>
</dbReference>
<dbReference type="PROSITE" id="PS00109">
    <property type="entry name" value="PROTEIN_KINASE_TYR"/>
    <property type="match status" value="1"/>
</dbReference>
<feature type="chain" id="PRO_5042851581" description="Protein kinase domain-containing protein" evidence="6">
    <location>
        <begin position="27"/>
        <end position="778"/>
    </location>
</feature>
<evidence type="ECO:0000256" key="6">
    <source>
        <dbReference type="SAM" id="SignalP"/>
    </source>
</evidence>
<dbReference type="InterPro" id="IPR008266">
    <property type="entry name" value="Tyr_kinase_AS"/>
</dbReference>
<feature type="domain" description="Protein kinase" evidence="8">
    <location>
        <begin position="48"/>
        <end position="330"/>
    </location>
</feature>
<evidence type="ECO:0000256" key="3">
    <source>
        <dbReference type="ARBA" id="ARBA00022777"/>
    </source>
</evidence>
<dbReference type="GO" id="GO:0045087">
    <property type="term" value="P:innate immune response"/>
    <property type="evidence" value="ECO:0007669"/>
    <property type="project" value="UniProtKB-ARBA"/>
</dbReference>
<feature type="domain" description="Death" evidence="9">
    <location>
        <begin position="470"/>
        <end position="543"/>
    </location>
</feature>
<dbReference type="InterPro" id="IPR051681">
    <property type="entry name" value="Ser/Thr_Kinases-Pseudokinases"/>
</dbReference>
<keyword evidence="6" id="KW-0732">Signal</keyword>
<proteinExistence type="predicted"/>
<dbReference type="SMART" id="SM00233">
    <property type="entry name" value="PH"/>
    <property type="match status" value="1"/>
</dbReference>
<dbReference type="PROSITE" id="PS50017">
    <property type="entry name" value="DEATH_DOMAIN"/>
    <property type="match status" value="1"/>
</dbReference>
<dbReference type="PROSITE" id="PS50011">
    <property type="entry name" value="PROTEIN_KINASE_DOM"/>
    <property type="match status" value="1"/>
</dbReference>
<dbReference type="InterPro" id="IPR000719">
    <property type="entry name" value="Prot_kinase_dom"/>
</dbReference>
<evidence type="ECO:0000259" key="7">
    <source>
        <dbReference type="PROSITE" id="PS50003"/>
    </source>
</evidence>
<protein>
    <recommendedName>
        <fullName evidence="12">Protein kinase domain-containing protein</fullName>
    </recommendedName>
</protein>
<evidence type="ECO:0000313" key="11">
    <source>
        <dbReference type="Proteomes" id="UP000007879"/>
    </source>
</evidence>
<evidence type="ECO:0008006" key="12">
    <source>
        <dbReference type="Google" id="ProtNLM"/>
    </source>
</evidence>
<dbReference type="Gene3D" id="2.30.29.30">
    <property type="entry name" value="Pleckstrin-homology domain (PH domain)/Phosphotyrosine-binding domain (PTB)"/>
    <property type="match status" value="1"/>
</dbReference>
<dbReference type="InterPro" id="IPR001849">
    <property type="entry name" value="PH_domain"/>
</dbReference>
<dbReference type="Pfam" id="PF00069">
    <property type="entry name" value="Pkinase"/>
    <property type="match status" value="1"/>
</dbReference>
<dbReference type="SUPFAM" id="SSF50729">
    <property type="entry name" value="PH domain-like"/>
    <property type="match status" value="1"/>
</dbReference>
<dbReference type="EnsemblMetazoa" id="XM_019997269.1">
    <property type="protein sequence ID" value="XP_019852828.1"/>
    <property type="gene ID" value="LOC109582527"/>
</dbReference>
<feature type="domain" description="PH" evidence="7">
    <location>
        <begin position="323"/>
        <end position="438"/>
    </location>
</feature>
<dbReference type="InterPro" id="IPR000488">
    <property type="entry name" value="Death_dom"/>
</dbReference>
<organism evidence="10 11">
    <name type="scientific">Amphimedon queenslandica</name>
    <name type="common">Sponge</name>
    <dbReference type="NCBI Taxonomy" id="400682"/>
    <lineage>
        <taxon>Eukaryota</taxon>
        <taxon>Metazoa</taxon>
        <taxon>Porifera</taxon>
        <taxon>Demospongiae</taxon>
        <taxon>Heteroscleromorpha</taxon>
        <taxon>Haplosclerida</taxon>
        <taxon>Niphatidae</taxon>
        <taxon>Amphimedon</taxon>
    </lineage>
</organism>
<keyword evidence="1" id="KW-0808">Transferase</keyword>
<evidence type="ECO:0000259" key="8">
    <source>
        <dbReference type="PROSITE" id="PS50011"/>
    </source>
</evidence>